<dbReference type="InterPro" id="IPR031168">
    <property type="entry name" value="G_TrmE"/>
</dbReference>
<keyword evidence="2 8" id="KW-0819">tRNA processing</keyword>
<dbReference type="EC" id="3.6.-.-" evidence="8"/>
<dbReference type="PANTHER" id="PTHR42714:SF2">
    <property type="entry name" value="TRNA MODIFICATION GTPASE GTPBP3, MITOCHONDRIAL"/>
    <property type="match status" value="1"/>
</dbReference>
<dbReference type="EMBL" id="CP006912">
    <property type="protein sequence ID" value="AHB47435.1"/>
    <property type="molecule type" value="Genomic_DNA"/>
</dbReference>
<feature type="binding site" evidence="8">
    <location>
        <position position="255"/>
    </location>
    <ligand>
        <name>Mg(2+)</name>
        <dbReference type="ChEBI" id="CHEBI:18420"/>
    </ligand>
</feature>
<dbReference type="GO" id="GO:0030488">
    <property type="term" value="P:tRNA methylation"/>
    <property type="evidence" value="ECO:0007669"/>
    <property type="project" value="TreeGrafter"/>
</dbReference>
<feature type="binding site" evidence="8">
    <location>
        <position position="25"/>
    </location>
    <ligand>
        <name>(6S)-5-formyl-5,6,7,8-tetrahydrofolate</name>
        <dbReference type="ChEBI" id="CHEBI:57457"/>
    </ligand>
</feature>
<dbReference type="PROSITE" id="PS51709">
    <property type="entry name" value="G_TRME"/>
    <property type="match status" value="1"/>
</dbReference>
<dbReference type="InterPro" id="IPR018948">
    <property type="entry name" value="GTP-bd_TrmE_N"/>
</dbReference>
<dbReference type="InterPro" id="IPR004520">
    <property type="entry name" value="GTPase_MnmE"/>
</dbReference>
<name>V5SBM1_9HYPH</name>
<dbReference type="InterPro" id="IPR006073">
    <property type="entry name" value="GTP-bd"/>
</dbReference>
<dbReference type="GO" id="GO:0005737">
    <property type="term" value="C:cytoplasm"/>
    <property type="evidence" value="ECO:0007669"/>
    <property type="project" value="UniProtKB-SubCell"/>
</dbReference>
<dbReference type="Proteomes" id="UP000018542">
    <property type="component" value="Chromosome"/>
</dbReference>
<feature type="binding site" evidence="8">
    <location>
        <position position="123"/>
    </location>
    <ligand>
        <name>(6S)-5-formyl-5,6,7,8-tetrahydrofolate</name>
        <dbReference type="ChEBI" id="CHEBI:57457"/>
    </ligand>
</feature>
<keyword evidence="5 8" id="KW-0460">Magnesium</keyword>
<dbReference type="HAMAP" id="MF_00379">
    <property type="entry name" value="GTPase_MnmE"/>
    <property type="match status" value="1"/>
</dbReference>
<evidence type="ECO:0000256" key="1">
    <source>
        <dbReference type="ARBA" id="ARBA00011043"/>
    </source>
</evidence>
<dbReference type="OrthoDB" id="9805918at2"/>
<dbReference type="SUPFAM" id="SSF52540">
    <property type="entry name" value="P-loop containing nucleoside triphosphate hydrolases"/>
    <property type="match status" value="1"/>
</dbReference>
<dbReference type="Gene3D" id="3.40.50.300">
    <property type="entry name" value="P-loop containing nucleotide triphosphate hydrolases"/>
    <property type="match status" value="1"/>
</dbReference>
<evidence type="ECO:0000256" key="2">
    <source>
        <dbReference type="ARBA" id="ARBA00022694"/>
    </source>
</evidence>
<keyword evidence="8" id="KW-0963">Cytoplasm</keyword>
<dbReference type="PANTHER" id="PTHR42714">
    <property type="entry name" value="TRNA MODIFICATION GTPASE GTPBP3"/>
    <property type="match status" value="1"/>
</dbReference>
<dbReference type="PATRIC" id="fig|1029756.8.peg.404"/>
<dbReference type="GO" id="GO:0002098">
    <property type="term" value="P:tRNA wobble uridine modification"/>
    <property type="evidence" value="ECO:0007669"/>
    <property type="project" value="TreeGrafter"/>
</dbReference>
<comment type="subunit">
    <text evidence="8">Homodimer. Heterotetramer of two MnmE and two MnmG subunits.</text>
</comment>
<comment type="cofactor">
    <cofactor evidence="8">
        <name>K(+)</name>
        <dbReference type="ChEBI" id="CHEBI:29103"/>
    </cofactor>
    <text evidence="8">Binds 1 potassium ion per subunit.</text>
</comment>
<dbReference type="KEGG" id="hni:W911_01900"/>
<keyword evidence="8" id="KW-0479">Metal-binding</keyword>
<dbReference type="NCBIfam" id="TIGR00231">
    <property type="entry name" value="small_GTP"/>
    <property type="match status" value="1"/>
</dbReference>
<gene>
    <name evidence="8" type="primary">mnmE</name>
    <name evidence="8" type="synonym">trmE</name>
    <name evidence="11" type="ORF">W911_01900</name>
</gene>
<dbReference type="STRING" id="1029756.W911_01900"/>
<evidence type="ECO:0000313" key="12">
    <source>
        <dbReference type="Proteomes" id="UP000018542"/>
    </source>
</evidence>
<organism evidence="11 12">
    <name type="scientific">Hyphomicrobium nitrativorans NL23</name>
    <dbReference type="NCBI Taxonomy" id="1029756"/>
    <lineage>
        <taxon>Bacteria</taxon>
        <taxon>Pseudomonadati</taxon>
        <taxon>Pseudomonadota</taxon>
        <taxon>Alphaproteobacteria</taxon>
        <taxon>Hyphomicrobiales</taxon>
        <taxon>Hyphomicrobiaceae</taxon>
        <taxon>Hyphomicrobium</taxon>
    </lineage>
</organism>
<accession>V5SBM1</accession>
<dbReference type="Gene3D" id="3.30.1360.120">
    <property type="entry name" value="Probable tRNA modification gtpase trme, domain 1"/>
    <property type="match status" value="1"/>
</dbReference>
<dbReference type="RefSeq" id="WP_023785812.1">
    <property type="nucleotide sequence ID" value="NC_022997.1"/>
</dbReference>
<dbReference type="NCBIfam" id="TIGR00450">
    <property type="entry name" value="mnmE_trmE_thdF"/>
    <property type="match status" value="1"/>
</dbReference>
<dbReference type="GO" id="GO:0046872">
    <property type="term" value="F:metal ion binding"/>
    <property type="evidence" value="ECO:0007669"/>
    <property type="project" value="UniProtKB-KW"/>
</dbReference>
<dbReference type="InterPro" id="IPR027266">
    <property type="entry name" value="TrmE/GcvT-like"/>
</dbReference>
<dbReference type="Pfam" id="PF10396">
    <property type="entry name" value="TrmE_N"/>
    <property type="match status" value="1"/>
</dbReference>
<feature type="domain" description="TrmE-type G" evidence="10">
    <location>
        <begin position="220"/>
        <end position="372"/>
    </location>
</feature>
<evidence type="ECO:0000313" key="11">
    <source>
        <dbReference type="EMBL" id="AHB47435.1"/>
    </source>
</evidence>
<feature type="binding site" evidence="8">
    <location>
        <position position="83"/>
    </location>
    <ligand>
        <name>(6S)-5-formyl-5,6,7,8-tetrahydrofolate</name>
        <dbReference type="ChEBI" id="CHEBI:57457"/>
    </ligand>
</feature>
<dbReference type="SUPFAM" id="SSF116878">
    <property type="entry name" value="TrmE connector domain"/>
    <property type="match status" value="1"/>
</dbReference>
<dbReference type="Pfam" id="PF12631">
    <property type="entry name" value="MnmE_helical"/>
    <property type="match status" value="1"/>
</dbReference>
<reference evidence="11 12" key="1">
    <citation type="journal article" date="2014" name="Genome Announc.">
        <title>Complete Genome Sequence of Hyphomicrobium nitrativorans Strain NL23, a Denitrifying Bacterium Isolated from Biofilm of a Methanol-Fed Denitrification System Treating Seawater at the Montreal Biodome.</title>
        <authorList>
            <person name="Martineau C."/>
            <person name="Villeneuve C."/>
            <person name="Mauffrey F."/>
            <person name="Villemur R."/>
        </authorList>
    </citation>
    <scope>NUCLEOTIDE SEQUENCE [LARGE SCALE GENOMIC DNA]</scope>
    <source>
        <strain evidence="11">NL23</strain>
    </source>
</reference>
<comment type="function">
    <text evidence="8">Exhibits a very high intrinsic GTPase hydrolysis rate. Involved in the addition of a carboxymethylaminomethyl (cmnm) group at the wobble position (U34) of certain tRNAs, forming tRNA-cmnm(5)s(2)U34.</text>
</comment>
<proteinExistence type="inferred from homology"/>
<keyword evidence="6 8" id="KW-0630">Potassium</keyword>
<dbReference type="InterPro" id="IPR025867">
    <property type="entry name" value="MnmE_helical"/>
</dbReference>
<keyword evidence="12" id="KW-1185">Reference proteome</keyword>
<evidence type="ECO:0000259" key="10">
    <source>
        <dbReference type="PROSITE" id="PS51709"/>
    </source>
</evidence>
<dbReference type="Pfam" id="PF01926">
    <property type="entry name" value="MMR_HSR1"/>
    <property type="match status" value="1"/>
</dbReference>
<feature type="binding site" evidence="8">
    <location>
        <position position="234"/>
    </location>
    <ligand>
        <name>Mg(2+)</name>
        <dbReference type="ChEBI" id="CHEBI:18420"/>
    </ligand>
</feature>
<keyword evidence="4 8" id="KW-0378">Hydrolase</keyword>
<feature type="binding site" evidence="8">
    <location>
        <begin position="249"/>
        <end position="255"/>
    </location>
    <ligand>
        <name>GTP</name>
        <dbReference type="ChEBI" id="CHEBI:37565"/>
    </ligand>
</feature>
<evidence type="ECO:0000256" key="8">
    <source>
        <dbReference type="HAMAP-Rule" id="MF_00379"/>
    </source>
</evidence>
<feature type="binding site" evidence="8">
    <location>
        <begin position="274"/>
        <end position="277"/>
    </location>
    <ligand>
        <name>GTP</name>
        <dbReference type="ChEBI" id="CHEBI:37565"/>
    </ligand>
</feature>
<dbReference type="CDD" id="cd04164">
    <property type="entry name" value="trmE"/>
    <property type="match status" value="1"/>
</dbReference>
<dbReference type="GO" id="GO:0003924">
    <property type="term" value="F:GTPase activity"/>
    <property type="evidence" value="ECO:0007669"/>
    <property type="project" value="UniProtKB-UniRule"/>
</dbReference>
<protein>
    <recommendedName>
        <fullName evidence="8">tRNA modification GTPase MnmE</fullName>
        <ecNumber evidence="8">3.6.-.-</ecNumber>
    </recommendedName>
</protein>
<dbReference type="Gene3D" id="1.20.120.430">
    <property type="entry name" value="tRNA modification GTPase MnmE domain 2"/>
    <property type="match status" value="1"/>
</dbReference>
<keyword evidence="7 8" id="KW-0342">GTP-binding</keyword>
<feature type="binding site" evidence="8">
    <location>
        <begin position="230"/>
        <end position="235"/>
    </location>
    <ligand>
        <name>GTP</name>
        <dbReference type="ChEBI" id="CHEBI:37565"/>
    </ligand>
</feature>
<sequence length="448" mass="47471">MTSQPEPTIFALASAPGRAGVAVVRISGTGAGRVLDFMAAPRPEPRRAVGRAIRHPEGGTVLDRGVVLWFPSPKSFTGEDVVELHLHGGRAVVQAVLAALTVLPGLRLAEPGEFARRAFEAGKLDLAEVEGLADLIDAETEGQRRQALAQATGALSGLYEGWRASVIDALAYVEAGLDFSDEADIGEKTFAEARSIIGVLVPAVNHHLDDGHRGEILREGFRVALTGPPNAGKSSLLNALARRDAAIVSAEAGTTRDVIEVRLDLKGLPVIVSDTAGFREAAGDIEREGMRRSLAVAQAADLVLWLTDATGPRTTMPAELAAVADRTLLVLNKVDLLSGGSAPVLPDDMVPLSVKSGEGVADLVERLQVIASERIGHPGETVLTQVRHRRLVELARDSLVAFLQGASDDVELRAEDLRRAADALGRITGRVDVEDVLDQIFGRFCIGK</sequence>
<dbReference type="CDD" id="cd14858">
    <property type="entry name" value="TrmE_N"/>
    <property type="match status" value="1"/>
</dbReference>
<comment type="subcellular location">
    <subcellularLocation>
        <location evidence="8">Cytoplasm</location>
    </subcellularLocation>
</comment>
<evidence type="ECO:0000256" key="5">
    <source>
        <dbReference type="ARBA" id="ARBA00022842"/>
    </source>
</evidence>
<dbReference type="NCBIfam" id="NF003661">
    <property type="entry name" value="PRK05291.1-3"/>
    <property type="match status" value="1"/>
</dbReference>
<feature type="binding site" evidence="8">
    <location>
        <position position="448"/>
    </location>
    <ligand>
        <name>(6S)-5-formyl-5,6,7,8-tetrahydrofolate</name>
        <dbReference type="ChEBI" id="CHEBI:57457"/>
    </ligand>
</feature>
<dbReference type="GO" id="GO:0005525">
    <property type="term" value="F:GTP binding"/>
    <property type="evidence" value="ECO:0007669"/>
    <property type="project" value="UniProtKB-UniRule"/>
</dbReference>
<dbReference type="HOGENOM" id="CLU_019624_3_1_5"/>
<comment type="similarity">
    <text evidence="1 8 9">Belongs to the TRAFAC class TrmE-Era-EngA-EngB-Septin-like GTPase superfamily. TrmE GTPase family.</text>
</comment>
<keyword evidence="3 8" id="KW-0547">Nucleotide-binding</keyword>
<comment type="caution">
    <text evidence="8">Lacks conserved residue(s) required for the propagation of feature annotation.</text>
</comment>
<evidence type="ECO:0000256" key="3">
    <source>
        <dbReference type="ARBA" id="ARBA00022741"/>
    </source>
</evidence>
<dbReference type="InterPro" id="IPR005225">
    <property type="entry name" value="Small_GTP-bd"/>
</dbReference>
<evidence type="ECO:0000256" key="4">
    <source>
        <dbReference type="ARBA" id="ARBA00022801"/>
    </source>
</evidence>
<evidence type="ECO:0000256" key="7">
    <source>
        <dbReference type="ARBA" id="ARBA00023134"/>
    </source>
</evidence>
<dbReference type="InterPro" id="IPR027417">
    <property type="entry name" value="P-loop_NTPase"/>
</dbReference>
<dbReference type="InterPro" id="IPR027368">
    <property type="entry name" value="MnmE_dom2"/>
</dbReference>
<evidence type="ECO:0000256" key="9">
    <source>
        <dbReference type="RuleBase" id="RU003313"/>
    </source>
</evidence>
<dbReference type="AlphaFoldDB" id="V5SBM1"/>
<evidence type="ECO:0000256" key="6">
    <source>
        <dbReference type="ARBA" id="ARBA00022958"/>
    </source>
</evidence>
<dbReference type="FunFam" id="3.30.1360.120:FF:000007">
    <property type="entry name" value="tRNA modification GTPase GTPBP3, mitochondrial"/>
    <property type="match status" value="1"/>
</dbReference>